<keyword evidence="4" id="KW-1185">Reference proteome</keyword>
<proteinExistence type="predicted"/>
<name>A0A563VL96_9CYAN</name>
<protein>
    <submittedName>
        <fullName evidence="3">Uncharacterized protein</fullName>
    </submittedName>
</protein>
<evidence type="ECO:0000256" key="1">
    <source>
        <dbReference type="SAM" id="MobiDB-lite"/>
    </source>
</evidence>
<evidence type="ECO:0000313" key="3">
    <source>
        <dbReference type="EMBL" id="VEP12224.1"/>
    </source>
</evidence>
<gene>
    <name evidence="3" type="ORF">H1P_140007</name>
</gene>
<sequence length="286" mass="32359">MYRKLLLSGLTALSVITLSSNNLVSAFSANNDPTKRECTAIDSSKLNQKSDILQKFNFSEHLNVKIEGSGIVAQFVPQNTQQQAIELDDLAAATGYKSFNWVNYVEQDPYGIADYQGNLLSLPYNDPPPGGYQYEAADRQPFYWDIEKCENCSSRHYYQHPKIKQKFTLTFEDHPSDYRLQLGETIEFVTHLVGVKNSHLNQERLQWDVLSTFKWQLSNNAAGRSQVSLIAVEHNVLELSSSLLAQIQNDGGIIPDLEIATQDKYNSHSPQCPLQSHQNQHLDSHL</sequence>
<dbReference type="OrthoDB" id="582186at2"/>
<dbReference type="Proteomes" id="UP000320055">
    <property type="component" value="Unassembled WGS sequence"/>
</dbReference>
<feature type="signal peptide" evidence="2">
    <location>
        <begin position="1"/>
        <end position="19"/>
    </location>
</feature>
<feature type="region of interest" description="Disordered" evidence="1">
    <location>
        <begin position="265"/>
        <end position="286"/>
    </location>
</feature>
<reference evidence="3 4" key="1">
    <citation type="submission" date="2019-01" db="EMBL/GenBank/DDBJ databases">
        <authorList>
            <person name="Brito A."/>
        </authorList>
    </citation>
    <scope>NUCLEOTIDE SEQUENCE [LARGE SCALE GENOMIC DNA]</scope>
    <source>
        <strain evidence="3">1</strain>
    </source>
</reference>
<dbReference type="EMBL" id="CAACVJ010000046">
    <property type="protein sequence ID" value="VEP12224.1"/>
    <property type="molecule type" value="Genomic_DNA"/>
</dbReference>
<dbReference type="AlphaFoldDB" id="A0A563VL96"/>
<feature type="compositionally biased region" description="Polar residues" evidence="1">
    <location>
        <begin position="265"/>
        <end position="279"/>
    </location>
</feature>
<accession>A0A563VL96</accession>
<feature type="chain" id="PRO_5021977203" evidence="2">
    <location>
        <begin position="20"/>
        <end position="286"/>
    </location>
</feature>
<evidence type="ECO:0000256" key="2">
    <source>
        <dbReference type="SAM" id="SignalP"/>
    </source>
</evidence>
<organism evidence="3 4">
    <name type="scientific">Hyella patelloides LEGE 07179</name>
    <dbReference type="NCBI Taxonomy" id="945734"/>
    <lineage>
        <taxon>Bacteria</taxon>
        <taxon>Bacillati</taxon>
        <taxon>Cyanobacteriota</taxon>
        <taxon>Cyanophyceae</taxon>
        <taxon>Pleurocapsales</taxon>
        <taxon>Hyellaceae</taxon>
        <taxon>Hyella</taxon>
    </lineage>
</organism>
<evidence type="ECO:0000313" key="4">
    <source>
        <dbReference type="Proteomes" id="UP000320055"/>
    </source>
</evidence>
<dbReference type="RefSeq" id="WP_144864000.1">
    <property type="nucleotide sequence ID" value="NZ_LR213776.1"/>
</dbReference>
<keyword evidence="2" id="KW-0732">Signal</keyword>